<accession>A0A2U0SFW7</accession>
<dbReference type="PANTHER" id="PTHR43071:SF1">
    <property type="entry name" value="2-AMINO-4-HYDROXY-6-HYDROXYMETHYLDIHYDROPTERIDINE PYROPHOSPHOKINASE"/>
    <property type="match status" value="1"/>
</dbReference>
<dbReference type="AlphaFoldDB" id="A0A2U0SFW7"/>
<evidence type="ECO:0000256" key="11">
    <source>
        <dbReference type="ARBA" id="ARBA00029766"/>
    </source>
</evidence>
<dbReference type="GO" id="GO:0046654">
    <property type="term" value="P:tetrahydrofolate biosynthetic process"/>
    <property type="evidence" value="ECO:0007669"/>
    <property type="project" value="UniProtKB-UniPathway"/>
</dbReference>
<evidence type="ECO:0000256" key="5">
    <source>
        <dbReference type="ARBA" id="ARBA00022679"/>
    </source>
</evidence>
<evidence type="ECO:0000256" key="9">
    <source>
        <dbReference type="ARBA" id="ARBA00022909"/>
    </source>
</evidence>
<keyword evidence="6" id="KW-0547">Nucleotide-binding</keyword>
<dbReference type="Gene3D" id="3.30.70.560">
    <property type="entry name" value="7,8-Dihydro-6-hydroxymethylpterin-pyrophosphokinase HPPK"/>
    <property type="match status" value="1"/>
</dbReference>
<evidence type="ECO:0000256" key="3">
    <source>
        <dbReference type="ARBA" id="ARBA00013253"/>
    </source>
</evidence>
<evidence type="ECO:0000256" key="6">
    <source>
        <dbReference type="ARBA" id="ARBA00022741"/>
    </source>
</evidence>
<evidence type="ECO:0000256" key="12">
    <source>
        <dbReference type="ARBA" id="ARBA00033413"/>
    </source>
</evidence>
<dbReference type="GO" id="GO:0003848">
    <property type="term" value="F:2-amino-4-hydroxy-6-hydroxymethyldihydropteridine diphosphokinase activity"/>
    <property type="evidence" value="ECO:0007669"/>
    <property type="project" value="UniProtKB-EC"/>
</dbReference>
<dbReference type="Proteomes" id="UP000245890">
    <property type="component" value="Unassembled WGS sequence"/>
</dbReference>
<keyword evidence="5" id="KW-0808">Transferase</keyword>
<evidence type="ECO:0000256" key="8">
    <source>
        <dbReference type="ARBA" id="ARBA00022840"/>
    </source>
</evidence>
<feature type="region of interest" description="Disordered" evidence="13">
    <location>
        <begin position="1"/>
        <end position="46"/>
    </location>
</feature>
<dbReference type="NCBIfam" id="TIGR01498">
    <property type="entry name" value="folK"/>
    <property type="match status" value="1"/>
</dbReference>
<evidence type="ECO:0000256" key="10">
    <source>
        <dbReference type="ARBA" id="ARBA00029409"/>
    </source>
</evidence>
<evidence type="ECO:0000256" key="4">
    <source>
        <dbReference type="ARBA" id="ARBA00016218"/>
    </source>
</evidence>
<dbReference type="SUPFAM" id="SSF55083">
    <property type="entry name" value="6-hydroxymethyl-7,8-dihydropterin pyrophosphokinase, HPPK"/>
    <property type="match status" value="1"/>
</dbReference>
<evidence type="ECO:0000256" key="13">
    <source>
        <dbReference type="SAM" id="MobiDB-lite"/>
    </source>
</evidence>
<keyword evidence="8" id="KW-0067">ATP-binding</keyword>
<organism evidence="15 16">
    <name type="scientific">Sphingomonas pokkalii</name>
    <dbReference type="NCBI Taxonomy" id="2175090"/>
    <lineage>
        <taxon>Bacteria</taxon>
        <taxon>Pseudomonadati</taxon>
        <taxon>Pseudomonadota</taxon>
        <taxon>Alphaproteobacteria</taxon>
        <taxon>Sphingomonadales</taxon>
        <taxon>Sphingomonadaceae</taxon>
        <taxon>Sphingomonas</taxon>
    </lineage>
</organism>
<evidence type="ECO:0000313" key="15">
    <source>
        <dbReference type="EMBL" id="PVX30263.1"/>
    </source>
</evidence>
<dbReference type="InterPro" id="IPR035907">
    <property type="entry name" value="Hppk_sf"/>
</dbReference>
<feature type="domain" description="7,8-dihydro-6-hydroxymethylpterin-pyrophosphokinase" evidence="14">
    <location>
        <begin position="141"/>
        <end position="152"/>
    </location>
</feature>
<dbReference type="UniPathway" id="UPA00077">
    <property type="reaction ID" value="UER00155"/>
</dbReference>
<dbReference type="InterPro" id="IPR000550">
    <property type="entry name" value="Hppk"/>
</dbReference>
<evidence type="ECO:0000313" key="16">
    <source>
        <dbReference type="Proteomes" id="UP000245890"/>
    </source>
</evidence>
<comment type="caution">
    <text evidence="15">The sequence shown here is derived from an EMBL/GenBank/DDBJ whole genome shotgun (WGS) entry which is preliminary data.</text>
</comment>
<dbReference type="PROSITE" id="PS00794">
    <property type="entry name" value="HPPK"/>
    <property type="match status" value="1"/>
</dbReference>
<reference evidence="15 16" key="1">
    <citation type="submission" date="2018-05" db="EMBL/GenBank/DDBJ databases">
        <title>Description of Sphingomonas pokkalii sp nov, isolated from the rhizosphere of saline tolerant pokkali rice and its draft genome analysis.</title>
        <authorList>
            <person name="Menon R."/>
            <person name="Kumari S."/>
            <person name="Rameshkumar N."/>
        </authorList>
    </citation>
    <scope>NUCLEOTIDE SEQUENCE [LARGE SCALE GENOMIC DNA]</scope>
    <source>
        <strain evidence="15 16">L3B27</strain>
    </source>
</reference>
<keyword evidence="16" id="KW-1185">Reference proteome</keyword>
<dbReference type="EMBL" id="QENQ01000001">
    <property type="protein sequence ID" value="PVX30263.1"/>
    <property type="molecule type" value="Genomic_DNA"/>
</dbReference>
<dbReference type="OrthoDB" id="9808041at2"/>
<keyword evidence="7 15" id="KW-0418">Kinase</keyword>
<evidence type="ECO:0000256" key="7">
    <source>
        <dbReference type="ARBA" id="ARBA00022777"/>
    </source>
</evidence>
<evidence type="ECO:0000259" key="14">
    <source>
        <dbReference type="PROSITE" id="PS00794"/>
    </source>
</evidence>
<dbReference type="PANTHER" id="PTHR43071">
    <property type="entry name" value="2-AMINO-4-HYDROXY-6-HYDROXYMETHYLDIHYDROPTERIDINE PYROPHOSPHOKINASE"/>
    <property type="match status" value="1"/>
</dbReference>
<comment type="similarity">
    <text evidence="2">Belongs to the HPPK family.</text>
</comment>
<dbReference type="EC" id="2.7.6.3" evidence="3"/>
<comment type="pathway">
    <text evidence="1">Cofactor biosynthesis; tetrahydrofolate biosynthesis; 2-amino-4-hydroxy-6-hydroxymethyl-7,8-dihydropteridine diphosphate from 7,8-dihydroneopterin triphosphate: step 4/4.</text>
</comment>
<protein>
    <recommendedName>
        <fullName evidence="4">2-amino-4-hydroxy-6-hydroxymethyldihydropteridine pyrophosphokinase</fullName>
        <ecNumber evidence="3">2.7.6.3</ecNumber>
    </recommendedName>
    <alternativeName>
        <fullName evidence="11">6-hydroxymethyl-7,8-dihydropterin pyrophosphokinase</fullName>
    </alternativeName>
    <alternativeName>
        <fullName evidence="12">7,8-dihydro-6-hydroxymethylpterin-pyrophosphokinase</fullName>
    </alternativeName>
</protein>
<keyword evidence="9" id="KW-0289">Folate biosynthesis</keyword>
<sequence>MHRRPPVPALAHSTIPAVRRATPSAAPPAGGSAGNRDRVPGLARTWHRDRRRRVPITSYVIALGSNRRGRHGSPREELRAALGAIGGVRAVSRLRETPPLGPSRRRFANAVALVDSAEGPDALLRRLKAIERAFGRRRGQRWGARVIDLDIVLWSGGCWHTRELTIPHPHYRTRRFVLGPMAEIVPGWRDPLSGRSTLPLLHAVDRPRPRA</sequence>
<dbReference type="Pfam" id="PF01288">
    <property type="entry name" value="HPPK"/>
    <property type="match status" value="1"/>
</dbReference>
<evidence type="ECO:0000256" key="1">
    <source>
        <dbReference type="ARBA" id="ARBA00005051"/>
    </source>
</evidence>
<gene>
    <name evidence="15" type="primary">folK</name>
    <name evidence="15" type="ORF">DD559_13730</name>
</gene>
<dbReference type="GO" id="GO:0005524">
    <property type="term" value="F:ATP binding"/>
    <property type="evidence" value="ECO:0007669"/>
    <property type="project" value="UniProtKB-KW"/>
</dbReference>
<dbReference type="CDD" id="cd00483">
    <property type="entry name" value="HPPK"/>
    <property type="match status" value="1"/>
</dbReference>
<comment type="function">
    <text evidence="10">Catalyzes the transfer of pyrophosphate from adenosine triphosphate (ATP) to 6-hydroxymethyl-7,8-dihydropterin, an enzymatic step in folate biosynthesis pathway.</text>
</comment>
<proteinExistence type="inferred from homology"/>
<name>A0A2U0SFW7_9SPHN</name>
<dbReference type="GO" id="GO:0046656">
    <property type="term" value="P:folic acid biosynthetic process"/>
    <property type="evidence" value="ECO:0007669"/>
    <property type="project" value="UniProtKB-KW"/>
</dbReference>
<dbReference type="GO" id="GO:0016301">
    <property type="term" value="F:kinase activity"/>
    <property type="evidence" value="ECO:0007669"/>
    <property type="project" value="UniProtKB-KW"/>
</dbReference>
<evidence type="ECO:0000256" key="2">
    <source>
        <dbReference type="ARBA" id="ARBA00005810"/>
    </source>
</evidence>